<reference evidence="3 4" key="1">
    <citation type="journal article" date="2004" name="Nature">
        <title>Genome sequence of the ultrasmall unicellular red alga Cyanidioschyzon merolae 10D.</title>
        <authorList>
            <person name="Matsuzaki M."/>
            <person name="Misumi O."/>
            <person name="Shin-i T."/>
            <person name="Maruyama S."/>
            <person name="Takahara M."/>
            <person name="Miyagishima S."/>
            <person name="Mori T."/>
            <person name="Nishida K."/>
            <person name="Yagisawa F."/>
            <person name="Nishida K."/>
            <person name="Yoshida Y."/>
            <person name="Nishimura Y."/>
            <person name="Nakao S."/>
            <person name="Kobayashi T."/>
            <person name="Momoyama Y."/>
            <person name="Higashiyama T."/>
            <person name="Minoda A."/>
            <person name="Sano M."/>
            <person name="Nomoto H."/>
            <person name="Oishi K."/>
            <person name="Hayashi H."/>
            <person name="Ohta F."/>
            <person name="Nishizaka S."/>
            <person name="Haga S."/>
            <person name="Miura S."/>
            <person name="Morishita T."/>
            <person name="Kabeya Y."/>
            <person name="Terasawa K."/>
            <person name="Suzuki Y."/>
            <person name="Ishii Y."/>
            <person name="Asakawa S."/>
            <person name="Takano H."/>
            <person name="Ohta N."/>
            <person name="Kuroiwa H."/>
            <person name="Tanaka K."/>
            <person name="Shimizu N."/>
            <person name="Sugano S."/>
            <person name="Sato N."/>
            <person name="Nozaki H."/>
            <person name="Ogasawara N."/>
            <person name="Kohara Y."/>
            <person name="Kuroiwa T."/>
        </authorList>
    </citation>
    <scope>NUCLEOTIDE SEQUENCE [LARGE SCALE GENOMIC DNA]</scope>
    <source>
        <strain evidence="3 4">10D</strain>
    </source>
</reference>
<feature type="compositionally biased region" description="Basic and acidic residues" evidence="2">
    <location>
        <begin position="199"/>
        <end position="208"/>
    </location>
</feature>
<reference evidence="3 4" key="2">
    <citation type="journal article" date="2007" name="BMC Biol.">
        <title>A 100%-complete sequence reveals unusually simple genomic features in the hot-spring red alga Cyanidioschyzon merolae.</title>
        <authorList>
            <person name="Nozaki H."/>
            <person name="Takano H."/>
            <person name="Misumi O."/>
            <person name="Terasawa K."/>
            <person name="Matsuzaki M."/>
            <person name="Maruyama S."/>
            <person name="Nishida K."/>
            <person name="Yagisawa F."/>
            <person name="Yoshida Y."/>
            <person name="Fujiwara T."/>
            <person name="Takio S."/>
            <person name="Tamura K."/>
            <person name="Chung S.J."/>
            <person name="Nakamura S."/>
            <person name="Kuroiwa H."/>
            <person name="Tanaka K."/>
            <person name="Sato N."/>
            <person name="Kuroiwa T."/>
        </authorList>
    </citation>
    <scope>NUCLEOTIDE SEQUENCE [LARGE SCALE GENOMIC DNA]</scope>
    <source>
        <strain evidence="3 4">10D</strain>
    </source>
</reference>
<keyword evidence="4" id="KW-1185">Reference proteome</keyword>
<feature type="region of interest" description="Disordered" evidence="2">
    <location>
        <begin position="199"/>
        <end position="220"/>
    </location>
</feature>
<accession>M1URG4</accession>
<feature type="compositionally biased region" description="Basic and acidic residues" evidence="2">
    <location>
        <begin position="45"/>
        <end position="58"/>
    </location>
</feature>
<organism evidence="3 4">
    <name type="scientific">Cyanidioschyzon merolae (strain NIES-3377 / 10D)</name>
    <name type="common">Unicellular red alga</name>
    <dbReference type="NCBI Taxonomy" id="280699"/>
    <lineage>
        <taxon>Eukaryota</taxon>
        <taxon>Rhodophyta</taxon>
        <taxon>Bangiophyceae</taxon>
        <taxon>Cyanidiales</taxon>
        <taxon>Cyanidiaceae</taxon>
        <taxon>Cyanidioschyzon</taxon>
    </lineage>
</organism>
<dbReference type="AlphaFoldDB" id="M1URG4"/>
<dbReference type="HOGENOM" id="CLU_779293_0_0_1"/>
<proteinExistence type="predicted"/>
<feature type="compositionally biased region" description="Basic and acidic residues" evidence="2">
    <location>
        <begin position="274"/>
        <end position="286"/>
    </location>
</feature>
<dbReference type="OrthoDB" id="10610949at2759"/>
<sequence>MTSNSDRSRFCSVNSIRSCINFLNEELTSIGIAPRLILPPEQAELSERRQPLAERNSDEGPQTGKLQKPPATEYALAEALNVIFALINQIREQPLTAQYYDAQVRALRAELDTQQGTLERLREEKLQVRTELAKTGQIFEKEREQMRRLIEEGRSQVEALRRQNAELSDKKLKAESQSRQLQSEIHHLRSFIDRTHSVSNRNCDDRARPSSVPHRATNRYDLATTNTVHYATTQQNSDMQSAIAKAPSVPFCSATKQRQQYRAKRKASQPSPAREPHTSSPAERHPPFSPKAHKAKTVGRLQQSANNFKEIDRNVDTAIEFERLTRECDWLRHQLDWYRVIVAEQEELLTYAISHS</sequence>
<evidence type="ECO:0000256" key="2">
    <source>
        <dbReference type="SAM" id="MobiDB-lite"/>
    </source>
</evidence>
<evidence type="ECO:0000313" key="4">
    <source>
        <dbReference type="Proteomes" id="UP000007014"/>
    </source>
</evidence>
<keyword evidence="1" id="KW-0175">Coiled coil</keyword>
<feature type="region of interest" description="Disordered" evidence="2">
    <location>
        <begin position="44"/>
        <end position="69"/>
    </location>
</feature>
<dbReference type="Gramene" id="CMJ073CT">
    <property type="protein sequence ID" value="CMJ073CT"/>
    <property type="gene ID" value="CMJ073C"/>
</dbReference>
<feature type="region of interest" description="Disordered" evidence="2">
    <location>
        <begin position="254"/>
        <end position="296"/>
    </location>
</feature>
<name>M1URG4_CYAM1</name>
<dbReference type="EMBL" id="AP006492">
    <property type="protein sequence ID" value="BAM80211.1"/>
    <property type="molecule type" value="Genomic_DNA"/>
</dbReference>
<dbReference type="RefSeq" id="XP_005534818.1">
    <property type="nucleotide sequence ID" value="XM_005534761.1"/>
</dbReference>
<dbReference type="Proteomes" id="UP000007014">
    <property type="component" value="Chromosome 10"/>
</dbReference>
<protein>
    <submittedName>
        <fullName evidence="3">Uncharacterized protein</fullName>
    </submittedName>
</protein>
<dbReference type="GeneID" id="16994152"/>
<gene>
    <name evidence="3" type="ORF">CYME_CMJ073C</name>
</gene>
<dbReference type="KEGG" id="cme:CYME_CMJ073C"/>
<evidence type="ECO:0000313" key="3">
    <source>
        <dbReference type="EMBL" id="BAM80211.1"/>
    </source>
</evidence>
<feature type="coiled-coil region" evidence="1">
    <location>
        <begin position="104"/>
        <end position="184"/>
    </location>
</feature>
<evidence type="ECO:0000256" key="1">
    <source>
        <dbReference type="SAM" id="Coils"/>
    </source>
</evidence>